<dbReference type="InterPro" id="IPR044046">
    <property type="entry name" value="E3_ligase_UBR-like_C"/>
</dbReference>
<keyword evidence="5 10" id="KW-0863">Zinc-finger</keyword>
<dbReference type="InterPro" id="IPR055194">
    <property type="entry name" value="UBR1-like_WH"/>
</dbReference>
<dbReference type="GO" id="GO:0071596">
    <property type="term" value="P:ubiquitin-dependent protein catabolic process via the N-end rule pathway"/>
    <property type="evidence" value="ECO:0007669"/>
    <property type="project" value="UniProtKB-UniRule"/>
</dbReference>
<dbReference type="Pfam" id="PF22960">
    <property type="entry name" value="WHD_UBR1"/>
    <property type="match status" value="1"/>
</dbReference>
<dbReference type="GO" id="GO:0005737">
    <property type="term" value="C:cytoplasm"/>
    <property type="evidence" value="ECO:0007669"/>
    <property type="project" value="TreeGrafter"/>
</dbReference>
<keyword evidence="6 10" id="KW-0833">Ubl conjugation pathway</keyword>
<dbReference type="FunFam" id="2.10.110.30:FF:000002">
    <property type="entry name" value="Putative e3 ubiquitin-protein ligase ubr3"/>
    <property type="match status" value="1"/>
</dbReference>
<gene>
    <name evidence="12" type="ORF">BRENAR_LOCUS4974</name>
</gene>
<dbReference type="GO" id="GO:0061630">
    <property type="term" value="F:ubiquitin protein ligase activity"/>
    <property type="evidence" value="ECO:0007669"/>
    <property type="project" value="UniProtKB-UniRule"/>
</dbReference>
<dbReference type="Proteomes" id="UP000290900">
    <property type="component" value="Unassembled WGS sequence"/>
</dbReference>
<evidence type="ECO:0000256" key="1">
    <source>
        <dbReference type="ARBA" id="ARBA00000900"/>
    </source>
</evidence>
<evidence type="ECO:0000313" key="13">
    <source>
        <dbReference type="Proteomes" id="UP000290900"/>
    </source>
</evidence>
<organism evidence="12 13">
    <name type="scientific">Brettanomyces naardenensis</name>
    <name type="common">Yeast</name>
    <dbReference type="NCBI Taxonomy" id="13370"/>
    <lineage>
        <taxon>Eukaryota</taxon>
        <taxon>Fungi</taxon>
        <taxon>Dikarya</taxon>
        <taxon>Ascomycota</taxon>
        <taxon>Saccharomycotina</taxon>
        <taxon>Pichiomycetes</taxon>
        <taxon>Pichiales</taxon>
        <taxon>Pichiaceae</taxon>
        <taxon>Brettanomyces</taxon>
    </lineage>
</organism>
<dbReference type="InterPro" id="IPR039164">
    <property type="entry name" value="UBR1-like"/>
</dbReference>
<proteinExistence type="inferred from homology"/>
<evidence type="ECO:0000256" key="6">
    <source>
        <dbReference type="ARBA" id="ARBA00022786"/>
    </source>
</evidence>
<dbReference type="Pfam" id="PF18995">
    <property type="entry name" value="PRT6_C"/>
    <property type="match status" value="1"/>
</dbReference>
<dbReference type="EC" id="2.3.2.27" evidence="10"/>
<evidence type="ECO:0000256" key="3">
    <source>
        <dbReference type="ARBA" id="ARBA00022679"/>
    </source>
</evidence>
<comment type="function">
    <text evidence="10">Ubiquitin ligase protein which is a component of the N-end rule pathway. Recognizes and binds to proteins bearing specific N-terminal residues that are destabilizing according to the N-end rule, leading to their ubiquitination and subsequent degradation.</text>
</comment>
<keyword evidence="4 10" id="KW-0479">Metal-binding</keyword>
<evidence type="ECO:0000256" key="7">
    <source>
        <dbReference type="ARBA" id="ARBA00022833"/>
    </source>
</evidence>
<dbReference type="SMART" id="SM00396">
    <property type="entry name" value="ZnF_UBR1"/>
    <property type="match status" value="1"/>
</dbReference>
<dbReference type="STRING" id="13370.A0A448YTL3"/>
<dbReference type="PANTHER" id="PTHR21497:SF26">
    <property type="entry name" value="E3 UBIQUITIN-PROTEIN LIGASE UBR1"/>
    <property type="match status" value="1"/>
</dbReference>
<dbReference type="Pfam" id="PF02207">
    <property type="entry name" value="zf-UBR"/>
    <property type="match status" value="1"/>
</dbReference>
<dbReference type="PROSITE" id="PS51157">
    <property type="entry name" value="ZF_UBR"/>
    <property type="match status" value="1"/>
</dbReference>
<keyword evidence="3 10" id="KW-0808">Transferase</keyword>
<reference evidence="12 13" key="1">
    <citation type="submission" date="2018-12" db="EMBL/GenBank/DDBJ databases">
        <authorList>
            <person name="Tiukova I."/>
            <person name="Dainat J."/>
        </authorList>
    </citation>
    <scope>NUCLEOTIDE SEQUENCE [LARGE SCALE GENOMIC DNA]</scope>
</reference>
<sequence>MFTPISLSQRLASLPGKTNFAVPSPLFDPEAFVLRLLYFACCGEGRYFDHLFPGLNLPSDSFPKSYDDVYETAYAFYDQQKPSDNFSHKGRICAIEIPQGEPVYNCYDCGVDPTCCMCDHCFNKEEHSDHNVSMHISQGNAICDCGDPASWKVDLKCLANMKAEADEFVPELPEGFRLAIENAISSALDYFLDVQSLFVETVPSVHHFLKGVTNIKDIENLSKLLQLPEEKYGALKKFETFYLVVWNDEFHNWDSAISSLAAGCEAMGETTQQCVEMASDIDTFGYTRMFSGYDIEALNTAAKKVGASGLTVTVVSDEEIARNYASTSCIKFLSRIVRSANIRVAEYSKKVIADLLLERYTVDVPNIPSSYQSFANAEMGLLVDNKIPSNDEGVLDNSGMKELDQLMQLHGGWFPTKKSKKKSFVEFTRLQLLFFMEMRYPKSTRNLLKTFLIPIITNSFRYRMEFARQIVDVLPQLEHFNQLEDREWNLSLLDSFRLQVYHDPSIGTILLKEGRLVKVMRSLLNILRIKSSAYSRCRYIAPVGRSNSTWIDRRRYSTESQALKGFETILSFIDLGSDEIFKFDQFIYLLAIVSHFQSCREITRKLGDHVVMEDLSYKLPYTRATTVYDITRNVGRLVAGLAERNQKVEDTISLVSSYLEVEYSVVSRNVAIYPVSESLVGFIHPLHSLLAEMCMFYRFFDLSMLDFKGNVIRFPAGELTLDKDLIPDKQSYAQHGTVNTILQSLVLSSQIDTGFWVRNGNGVHAQAWINRTFFNPDGDLYIVQLAVLLHELEVTEIFRIWEFLDCIQGSLAFEESVYQDKASPMLLEMATMFYRLLTYRLPFDSTLSRDDVEYLRTKAEICYSLLREPKMYSTLKRQFEGEPFFDKAFEDVSTFIPPRGIKDYGKYALKDEVYSELDPMDVLNKYEASDDVQEAIFEKMASLKNKKPEDIVLKPHFHLLSEEDLAKTEPIAELLKSQPFVKYLYKSLRLAADTDADDHLMATLHLIHAIIVDDSMRYSDDNNHLQSVIDIPICNMLLYIVEKEDSSKNAAKKAASILDALLLKDDAVLQSLTDCFGETHIEEYRKSKHGQTLETKKERVRRLALKRQQKILARMRGQQQEFLDKNKSFFEKMKTEQAEASATEKKVDSETTPRDEPRVCILCRNSENYEELFGVPALISKSSVFWNIPVCTRLSGPDFMVPGMNEASKDSENSRPKAAIKYYEPGLTKTKHVVSGCPHGMHFSCFENMIREKAYKYTSFICPLCQNYCNAFVPSFPFPHVQMDPTGEMVADHWMEIEKETEGDNCSQLTSQVFDSNLLHVLSNSDSPVYRKMIRQLEKLREKTKVLEVSDDRFPEPDVFRGISNLIASTLEMCEIASRQNGDTEPVTPLTMMLLRSLVQYRVLLNYLPTISRKETSELPVTPGEGDGKKDDFFFLGSILSLYLSGNEYFQTLIDHSLYRWLSITAMSMMFRYSESPENVEMDSILVETKLESNSLVFEILSKLCHGASISLGFSGSILPELLNKVYKVLASIYLRYQSQVELLAECFHFTSTSFLKSLDDLILSTQEGGLGFEMLQFECAHAQEVMEPYTMSLDYPAPVHLKPMPAKMADFLSILKPETVPISGKRATGRCICLLCGKVVANKNFHHNECTMGGDNYGLYFSPYNNSLIMNVQYDSKLFDEGGSDGFYTKLSSPYLNRHGEPAGGLIGAGESGILDPKRYEYLNQCWLDQSMATSAYREWCSRIRSGRGRMGPIGNVFEMGEDPVMAATANAMAAAMNGMDPFVMDPDDEVMDMDLEDDEEDEDDEDGI</sequence>
<dbReference type="EMBL" id="CAACVR010000075">
    <property type="protein sequence ID" value="VEU24246.1"/>
    <property type="molecule type" value="Genomic_DNA"/>
</dbReference>
<evidence type="ECO:0000256" key="2">
    <source>
        <dbReference type="ARBA" id="ARBA00004906"/>
    </source>
</evidence>
<dbReference type="PANTHER" id="PTHR21497">
    <property type="entry name" value="UBIQUITIN LIGASE E3 ALPHA-RELATED"/>
    <property type="match status" value="1"/>
</dbReference>
<evidence type="ECO:0000256" key="8">
    <source>
        <dbReference type="ARBA" id="ARBA00046341"/>
    </source>
</evidence>
<evidence type="ECO:0000256" key="10">
    <source>
        <dbReference type="RuleBase" id="RU366018"/>
    </source>
</evidence>
<comment type="similarity">
    <text evidence="8 10">Belongs to the E3 ubiquitin-protein ligase UBR1-like family.</text>
</comment>
<evidence type="ECO:0000259" key="11">
    <source>
        <dbReference type="PROSITE" id="PS51157"/>
    </source>
</evidence>
<dbReference type="Gene3D" id="2.10.110.30">
    <property type="match status" value="1"/>
</dbReference>
<dbReference type="GO" id="GO:0000151">
    <property type="term" value="C:ubiquitin ligase complex"/>
    <property type="evidence" value="ECO:0007669"/>
    <property type="project" value="TreeGrafter"/>
</dbReference>
<dbReference type="InterPro" id="IPR003126">
    <property type="entry name" value="Znf_UBR"/>
</dbReference>
<accession>A0A448YTL3</accession>
<keyword evidence="7 10" id="KW-0862">Zinc</keyword>
<protein>
    <recommendedName>
        <fullName evidence="10">E3 ubiquitin-protein ligase</fullName>
        <ecNumber evidence="10">2.3.2.27</ecNumber>
    </recommendedName>
</protein>
<dbReference type="GO" id="GO:0016567">
    <property type="term" value="P:protein ubiquitination"/>
    <property type="evidence" value="ECO:0007669"/>
    <property type="project" value="UniProtKB-UniRule"/>
</dbReference>
<evidence type="ECO:0000256" key="5">
    <source>
        <dbReference type="ARBA" id="ARBA00022771"/>
    </source>
</evidence>
<feature type="zinc finger region" description="UBR-type" evidence="9">
    <location>
        <begin position="91"/>
        <end position="162"/>
    </location>
</feature>
<dbReference type="FunCoup" id="A0A448YTL3">
    <property type="interactions" value="701"/>
</dbReference>
<comment type="catalytic activity">
    <reaction evidence="1 10">
        <text>S-ubiquitinyl-[E2 ubiquitin-conjugating enzyme]-L-cysteine + [acceptor protein]-L-lysine = [E2 ubiquitin-conjugating enzyme]-L-cysteine + N(6)-ubiquitinyl-[acceptor protein]-L-lysine.</text>
        <dbReference type="EC" id="2.3.2.27"/>
    </reaction>
</comment>
<name>A0A448YTL3_BRENA</name>
<evidence type="ECO:0000256" key="4">
    <source>
        <dbReference type="ARBA" id="ARBA00022723"/>
    </source>
</evidence>
<evidence type="ECO:0000313" key="12">
    <source>
        <dbReference type="EMBL" id="VEU24246.1"/>
    </source>
</evidence>
<dbReference type="OrthoDB" id="26387at2759"/>
<dbReference type="CDD" id="cd19672">
    <property type="entry name" value="UBR-box_UBR1_like"/>
    <property type="match status" value="1"/>
</dbReference>
<comment type="pathway">
    <text evidence="2 10">Protein modification; protein ubiquitination.</text>
</comment>
<dbReference type="UniPathway" id="UPA00143"/>
<keyword evidence="13" id="KW-1185">Reference proteome</keyword>
<dbReference type="GO" id="GO:0008270">
    <property type="term" value="F:zinc ion binding"/>
    <property type="evidence" value="ECO:0007669"/>
    <property type="project" value="UniProtKB-UniRule"/>
</dbReference>
<feature type="domain" description="UBR-type" evidence="11">
    <location>
        <begin position="91"/>
        <end position="162"/>
    </location>
</feature>
<dbReference type="InParanoid" id="A0A448YTL3"/>
<evidence type="ECO:0000256" key="9">
    <source>
        <dbReference type="PROSITE-ProRule" id="PRU00508"/>
    </source>
</evidence>